<accession>A0ABR6Y8C9</accession>
<dbReference type="PANTHER" id="PTHR12917:SF1">
    <property type="entry name" value="AT13091P"/>
    <property type="match status" value="1"/>
</dbReference>
<dbReference type="PANTHER" id="PTHR12917">
    <property type="entry name" value="ASPARTYL PROTEASE DDI-RELATED"/>
    <property type="match status" value="1"/>
</dbReference>
<comment type="caution">
    <text evidence="7">The sequence shown here is derived from an EMBL/GenBank/DDBJ whole genome shotgun (WGS) entry which is preliminary data.</text>
</comment>
<dbReference type="PROSITE" id="PS50175">
    <property type="entry name" value="ASP_PROT_RETROV"/>
    <property type="match status" value="1"/>
</dbReference>
<keyword evidence="4" id="KW-0378">Hydrolase</keyword>
<reference evidence="7 8" key="1">
    <citation type="submission" date="2020-08" db="EMBL/GenBank/DDBJ databases">
        <title>Novel species isolated from subtropical streams in China.</title>
        <authorList>
            <person name="Lu H."/>
        </authorList>
    </citation>
    <scope>NUCLEOTIDE SEQUENCE [LARGE SCALE GENOMIC DNA]</scope>
    <source>
        <strain evidence="7 8">LX15W</strain>
    </source>
</reference>
<dbReference type="GO" id="GO:0008233">
    <property type="term" value="F:peptidase activity"/>
    <property type="evidence" value="ECO:0007669"/>
    <property type="project" value="UniProtKB-KW"/>
</dbReference>
<keyword evidence="3" id="KW-0064">Aspartyl protease</keyword>
<name>A0ABR6Y8C9_9BURK</name>
<evidence type="ECO:0000259" key="6">
    <source>
        <dbReference type="PROSITE" id="PS50175"/>
    </source>
</evidence>
<dbReference type="RefSeq" id="WP_186940901.1">
    <property type="nucleotide sequence ID" value="NZ_JACOGA010000003.1"/>
</dbReference>
<evidence type="ECO:0000256" key="2">
    <source>
        <dbReference type="ARBA" id="ARBA00022670"/>
    </source>
</evidence>
<keyword evidence="8" id="KW-1185">Reference proteome</keyword>
<evidence type="ECO:0000313" key="8">
    <source>
        <dbReference type="Proteomes" id="UP000624279"/>
    </source>
</evidence>
<feature type="chain" id="PRO_5046034442" evidence="5">
    <location>
        <begin position="27"/>
        <end position="333"/>
    </location>
</feature>
<comment type="similarity">
    <text evidence="1">Belongs to the DDI1 family.</text>
</comment>
<dbReference type="CDD" id="cd05483">
    <property type="entry name" value="retropepsin_like_bacteria"/>
    <property type="match status" value="2"/>
</dbReference>
<dbReference type="Gene3D" id="2.40.70.10">
    <property type="entry name" value="Acid Proteases"/>
    <property type="match status" value="2"/>
</dbReference>
<dbReference type="EMBL" id="JACOGA010000003">
    <property type="protein sequence ID" value="MBC3872866.1"/>
    <property type="molecule type" value="Genomic_DNA"/>
</dbReference>
<dbReference type="InterPro" id="IPR001995">
    <property type="entry name" value="Peptidase_A2_cat"/>
</dbReference>
<keyword evidence="5" id="KW-0732">Signal</keyword>
<sequence>MQKLRQQLPIILAFITLLSSTTNTFAQDAPKRCRYINSTKLQIELTNQQAFVIGSVNQKAAKLLVDTGSYNTVIGYNFAKKNELVLAHTDTISYGIGGETREYKTKLQEFSIGTIKGGQTLLKVGSENATETYDGLIGADFLYQSDLEIAVNQGVLRFFTPQNCENSYLAYWDKNANEVDLELGYKYDARPSFFVTINGQRVRTILDTGAQATIINEETARSLGMKFSTLSQHQGSAVGIGKRTMKIQAASFEKFQIGEELIENAMISVGDLWANSKLDKTSPEITSHLKDSAQLILGMDFIREHRILVALSQRKIYMSYLGGPLFMSAEKDN</sequence>
<feature type="domain" description="Peptidase A2" evidence="6">
    <location>
        <begin position="202"/>
        <end position="241"/>
    </location>
</feature>
<proteinExistence type="inferred from homology"/>
<dbReference type="GO" id="GO:0006508">
    <property type="term" value="P:proteolysis"/>
    <property type="evidence" value="ECO:0007669"/>
    <property type="project" value="UniProtKB-KW"/>
</dbReference>
<dbReference type="SUPFAM" id="SSF50630">
    <property type="entry name" value="Acid proteases"/>
    <property type="match status" value="2"/>
</dbReference>
<dbReference type="InterPro" id="IPR034122">
    <property type="entry name" value="Retropepsin-like_bacterial"/>
</dbReference>
<feature type="signal peptide" evidence="5">
    <location>
        <begin position="1"/>
        <end position="26"/>
    </location>
</feature>
<dbReference type="Proteomes" id="UP000624279">
    <property type="component" value="Unassembled WGS sequence"/>
</dbReference>
<protein>
    <submittedName>
        <fullName evidence="7">Aspartyl protease family protein</fullName>
    </submittedName>
</protein>
<evidence type="ECO:0000256" key="1">
    <source>
        <dbReference type="ARBA" id="ARBA00009136"/>
    </source>
</evidence>
<gene>
    <name evidence="7" type="ORF">H8K55_04635</name>
</gene>
<dbReference type="Pfam" id="PF13650">
    <property type="entry name" value="Asp_protease_2"/>
    <property type="match status" value="2"/>
</dbReference>
<evidence type="ECO:0000313" key="7">
    <source>
        <dbReference type="EMBL" id="MBC3872866.1"/>
    </source>
</evidence>
<evidence type="ECO:0000256" key="5">
    <source>
        <dbReference type="SAM" id="SignalP"/>
    </source>
</evidence>
<dbReference type="InterPro" id="IPR021109">
    <property type="entry name" value="Peptidase_aspartic_dom_sf"/>
</dbReference>
<evidence type="ECO:0000256" key="3">
    <source>
        <dbReference type="ARBA" id="ARBA00022750"/>
    </source>
</evidence>
<keyword evidence="2 7" id="KW-0645">Protease</keyword>
<evidence type="ECO:0000256" key="4">
    <source>
        <dbReference type="ARBA" id="ARBA00022801"/>
    </source>
</evidence>
<organism evidence="7 8">
    <name type="scientific">Undibacterium flavidum</name>
    <dbReference type="NCBI Taxonomy" id="2762297"/>
    <lineage>
        <taxon>Bacteria</taxon>
        <taxon>Pseudomonadati</taxon>
        <taxon>Pseudomonadota</taxon>
        <taxon>Betaproteobacteria</taxon>
        <taxon>Burkholderiales</taxon>
        <taxon>Oxalobacteraceae</taxon>
        <taxon>Undibacterium</taxon>
    </lineage>
</organism>